<dbReference type="InterPro" id="IPR037883">
    <property type="entry name" value="Knr4/Smi1-like_sf"/>
</dbReference>
<evidence type="ECO:0000313" key="1">
    <source>
        <dbReference type="EMBL" id="QDU87801.1"/>
    </source>
</evidence>
<organism evidence="1 2">
    <name type="scientific">Pirellulimonas nuda</name>
    <dbReference type="NCBI Taxonomy" id="2528009"/>
    <lineage>
        <taxon>Bacteria</taxon>
        <taxon>Pseudomonadati</taxon>
        <taxon>Planctomycetota</taxon>
        <taxon>Planctomycetia</taxon>
        <taxon>Pirellulales</taxon>
        <taxon>Lacipirellulaceae</taxon>
        <taxon>Pirellulimonas</taxon>
    </lineage>
</organism>
<dbReference type="SUPFAM" id="SSF160631">
    <property type="entry name" value="SMI1/KNR4-like"/>
    <property type="match status" value="1"/>
</dbReference>
<dbReference type="OrthoDB" id="893152at2"/>
<dbReference type="InterPro" id="IPR025851">
    <property type="entry name" value="SUKH-4"/>
</dbReference>
<dbReference type="Proteomes" id="UP000317429">
    <property type="component" value="Chromosome"/>
</dbReference>
<dbReference type="KEGG" id="pnd:Pla175_11680"/>
<dbReference type="RefSeq" id="WP_145282033.1">
    <property type="nucleotide sequence ID" value="NZ_CP036291.1"/>
</dbReference>
<sequence>MTISPTDFRNRWCDDDDESLVSYPADSLVDVAVPEEHRVFLAAAGLPDSAAPFLDFAGPNNGIVQTAADLWKLPPAFDRYRVIGSNGSGDPLCIDESAGGQIVYLNHDCDFRRVVMNSSVIHLAESLLAFRHVVRETQQQNGEDAYLDGHIATDLQAWLRNELSQIDPLALQEDGFWCGELESMRDDET</sequence>
<proteinExistence type="predicted"/>
<evidence type="ECO:0008006" key="3">
    <source>
        <dbReference type="Google" id="ProtNLM"/>
    </source>
</evidence>
<reference evidence="1 2" key="1">
    <citation type="submission" date="2019-02" db="EMBL/GenBank/DDBJ databases">
        <title>Deep-cultivation of Planctomycetes and their phenomic and genomic characterization uncovers novel biology.</title>
        <authorList>
            <person name="Wiegand S."/>
            <person name="Jogler M."/>
            <person name="Boedeker C."/>
            <person name="Pinto D."/>
            <person name="Vollmers J."/>
            <person name="Rivas-Marin E."/>
            <person name="Kohn T."/>
            <person name="Peeters S.H."/>
            <person name="Heuer A."/>
            <person name="Rast P."/>
            <person name="Oberbeckmann S."/>
            <person name="Bunk B."/>
            <person name="Jeske O."/>
            <person name="Meyerdierks A."/>
            <person name="Storesund J.E."/>
            <person name="Kallscheuer N."/>
            <person name="Luecker S."/>
            <person name="Lage O.M."/>
            <person name="Pohl T."/>
            <person name="Merkel B.J."/>
            <person name="Hornburger P."/>
            <person name="Mueller R.-W."/>
            <person name="Bruemmer F."/>
            <person name="Labrenz M."/>
            <person name="Spormann A.M."/>
            <person name="Op den Camp H."/>
            <person name="Overmann J."/>
            <person name="Amann R."/>
            <person name="Jetten M.S.M."/>
            <person name="Mascher T."/>
            <person name="Medema M.H."/>
            <person name="Devos D.P."/>
            <person name="Kaster A.-K."/>
            <person name="Ovreas L."/>
            <person name="Rohde M."/>
            <person name="Galperin M.Y."/>
            <person name="Jogler C."/>
        </authorList>
    </citation>
    <scope>NUCLEOTIDE SEQUENCE [LARGE SCALE GENOMIC DNA]</scope>
    <source>
        <strain evidence="1 2">Pla175</strain>
    </source>
</reference>
<dbReference type="Pfam" id="PF14435">
    <property type="entry name" value="SUKH-4"/>
    <property type="match status" value="1"/>
</dbReference>
<protein>
    <recommendedName>
        <fullName evidence="3">SMI1 / KNR4 family protein</fullName>
    </recommendedName>
</protein>
<dbReference type="EMBL" id="CP036291">
    <property type="protein sequence ID" value="QDU87801.1"/>
    <property type="molecule type" value="Genomic_DNA"/>
</dbReference>
<dbReference type="AlphaFoldDB" id="A0A518D8I9"/>
<name>A0A518D8I9_9BACT</name>
<accession>A0A518D8I9</accession>
<evidence type="ECO:0000313" key="2">
    <source>
        <dbReference type="Proteomes" id="UP000317429"/>
    </source>
</evidence>
<keyword evidence="2" id="KW-1185">Reference proteome</keyword>
<gene>
    <name evidence="1" type="ORF">Pla175_11680</name>
</gene>